<dbReference type="STRING" id="40754.THII_0415"/>
<dbReference type="SUPFAM" id="SSF52058">
    <property type="entry name" value="L domain-like"/>
    <property type="match status" value="1"/>
</dbReference>
<dbReference type="InterPro" id="IPR015919">
    <property type="entry name" value="Cadherin-like_sf"/>
</dbReference>
<dbReference type="PROSITE" id="PS51257">
    <property type="entry name" value="PROKAR_LIPOPROTEIN"/>
    <property type="match status" value="1"/>
</dbReference>
<evidence type="ECO:0000313" key="13">
    <source>
        <dbReference type="EMBL" id="BAP54712.1"/>
    </source>
</evidence>
<dbReference type="Pfam" id="PF00028">
    <property type="entry name" value="Cadherin"/>
    <property type="match status" value="1"/>
</dbReference>
<organism evidence="13 14">
    <name type="scientific">Thioploca ingrica</name>
    <dbReference type="NCBI Taxonomy" id="40754"/>
    <lineage>
        <taxon>Bacteria</taxon>
        <taxon>Pseudomonadati</taxon>
        <taxon>Pseudomonadota</taxon>
        <taxon>Gammaproteobacteria</taxon>
        <taxon>Thiotrichales</taxon>
        <taxon>Thiotrichaceae</taxon>
        <taxon>Thioploca</taxon>
    </lineage>
</organism>
<dbReference type="Proteomes" id="UP000031623">
    <property type="component" value="Chromosome"/>
</dbReference>
<evidence type="ECO:0000259" key="12">
    <source>
        <dbReference type="PROSITE" id="PS50853"/>
    </source>
</evidence>
<dbReference type="PANTHER" id="PTHR48010:SF58">
    <property type="entry name" value="RECEPTOR PROTEIN KINASE-LIKE PROTEIN ZAR1"/>
    <property type="match status" value="1"/>
</dbReference>
<dbReference type="Pfam" id="PF00041">
    <property type="entry name" value="fn3"/>
    <property type="match status" value="1"/>
</dbReference>
<dbReference type="Pfam" id="PF00560">
    <property type="entry name" value="LRR_1"/>
    <property type="match status" value="2"/>
</dbReference>
<comment type="subcellular location">
    <subcellularLocation>
        <location evidence="1">Cell envelope</location>
    </subcellularLocation>
    <subcellularLocation>
        <location evidence="2">Cell outer membrane</location>
    </subcellularLocation>
    <subcellularLocation>
        <location evidence="3">Secreted</location>
    </subcellularLocation>
</comment>
<evidence type="ECO:0000256" key="3">
    <source>
        <dbReference type="ARBA" id="ARBA00004613"/>
    </source>
</evidence>
<evidence type="ECO:0000256" key="1">
    <source>
        <dbReference type="ARBA" id="ARBA00004196"/>
    </source>
</evidence>
<keyword evidence="7" id="KW-0677">Repeat</keyword>
<feature type="domain" description="Cadherin" evidence="11">
    <location>
        <begin position="1231"/>
        <end position="1320"/>
    </location>
</feature>
<dbReference type="GO" id="GO:0005576">
    <property type="term" value="C:extracellular region"/>
    <property type="evidence" value="ECO:0007669"/>
    <property type="project" value="UniProtKB-SubCell"/>
</dbReference>
<evidence type="ECO:0000256" key="5">
    <source>
        <dbReference type="ARBA" id="ARBA00022614"/>
    </source>
</evidence>
<dbReference type="InterPro" id="IPR006626">
    <property type="entry name" value="PbH1"/>
</dbReference>
<dbReference type="Gene3D" id="3.80.10.10">
    <property type="entry name" value="Ribonuclease Inhibitor"/>
    <property type="match status" value="1"/>
</dbReference>
<dbReference type="KEGG" id="tig:THII_0415"/>
<dbReference type="SUPFAM" id="SSF51126">
    <property type="entry name" value="Pectin lyase-like"/>
    <property type="match status" value="1"/>
</dbReference>
<evidence type="ECO:0000256" key="2">
    <source>
        <dbReference type="ARBA" id="ARBA00004442"/>
    </source>
</evidence>
<dbReference type="PROSITE" id="PS50853">
    <property type="entry name" value="FN3"/>
    <property type="match status" value="1"/>
</dbReference>
<dbReference type="InterPro" id="IPR050994">
    <property type="entry name" value="At_inactive_RLKs"/>
</dbReference>
<dbReference type="CDD" id="cd11304">
    <property type="entry name" value="Cadherin_repeat"/>
    <property type="match status" value="2"/>
</dbReference>
<keyword evidence="4" id="KW-0964">Secreted</keyword>
<sequence length="1763" mass="189945">MKYFYLSIYIAFCLLVNLAISSAASACTQPSSITVGNTNNDGPGSLRRAILEACDDITIINFDPSLANQTILLTDVLLIEQGIHIINTQAKFLTISGGNATRVFKVRGGGSLELENVTIANGFGDYGGGIYVETTDILSKTVTIRKSTFLNNKATIDNGGAIYIDVRQVTIINSTFVSNEASNQGGAIYSNDGSITTITNSTFSQNTASAGGGIAASSGGTLLVRNTIIANNIPDDCSSVTTPLADDINNLISDDSCNHLSSPDKPLSGDPKLVTSLENNGGFTLTLALLSDSPAIDFGDPTVCSGVTEDQRGFSRISPCDIGAVEAIPFSCDTQADIPPAECMALVDFYDKTNGPSWNDSSSNNWKETLAPCGWSGINCEGGYVTEIVRENNNLISGNLPNLSNLNQLQKLNLSHNQLSGTLLSATFPTTLQVLMLGNNQFSGAIPTNLNLLINLQQLALHNNQFSGPLPNLSNLTQLQSLLLQNNQLDGEIPLSLSQLTGLTTLNLDYNKLTVDPTKTEFIGFLNNKNPNGLKTQTIPPFNVVATALSTTQIKLTWTPIPYTGDGGYYRAKCGTTSTDRSIKVKTVDKSANSITIDNLSAGTKYYCVVETYTPAHGEQQNDLTSLESLEVTVTTLTPPPPPPVQPPTDDPVIPAENTTLDLGSSVIGKSIQVNFNILKNKAVEIVNFNLSGDQKGDFDLLSPSFPVTVNNSNQGLTLSVQCTPSHHGPNTASLQLIPSDPAQTIPQYSLKCTGKQPAKYMSSPAPNSTIVIGHSLINQTISKTFSIGEGGEEDLQVGFIAITGPEANYFKVTTPTFPVTIADGSPDQIVTVTCTPPAFGDYTTTLQLSSSDTTQATPTYTLKCKGILPGTIDFVSTPLPKQTIDFGASLIGKPITVDLNITHEGSLDLVVDSIEFTGDNADSFKVLKPQLPIILSQNQNNQIITLQCLPSKVGMDRAILHLKTNDPDYPTVSYPLTCSGLSQAAGFTSTPQPGSLLDLGSTPIGKTVTVDFNITATGNLPLEVNLAAITGAQANNFQITQPTFPLILADGAPTTTATTTITVQCTPIQAGTHTAELKLRTNDTTIPSPIYNLQCQGTTTAAIPIYASIPAPHQSLDLGSGEIGQPLINSLTISEQGTATLEVSSNQISGKNADNFRVIQGGAPFSLLDGNPEHTLLIQCLPQQLGAHTARLTLNTNAPDNLTVYYDLSCTGLPAVKPPAPQIILSYDRVYEDSPGGTFIGKLTTINSNNQTYQYTLLNDANGLFTIQNNDELRLATTAQLDFETTPRYTIVVRSTSASGLLLDQRFTIAVNDVHEAQFLGKIITETGVGKQVTIDAAEKITVIGYIQPSQKHLGQLANLIMTYHWTPYEGGLSLTVPVTIARQIPLTTDMEITLFEGRLIGLAGFFEVSLGYQLKDGQKFSAPIATLAVRPNRPPTQIQLSNRIIAENTPPDTVIGWFTTTDPNQTDYFRYGLIDNTESYFKIVGNQLRTNNFRLDYESGTDYPITVRSVDSGGAYVDEHFVVQVTDQKASVVNLYLTQNEITEDSPAGTLVGRLWMDGYEPGTYTYEIATTPGPFTLKGDLLLIAAGVPLDFGTQPFYSIAVRSQQHETGQSIEKIFTIHWLDDVDVNYVGEVYNLKTGQLLEPSLIQATDDIMVKIQLFPDQIHHGQAVELFSVALWRSFDETQSVTYMLENNTWKEWNGDLSHLASIQSVTLQDHHDLLLWQGQLTHFSGGQFSVFIGYRLISGEIIYTLNPFKISVQ</sequence>
<evidence type="ECO:0000256" key="10">
    <source>
        <dbReference type="SAM" id="SignalP"/>
    </source>
</evidence>
<dbReference type="Gene3D" id="2.60.40.10">
    <property type="entry name" value="Immunoglobulins"/>
    <property type="match status" value="2"/>
</dbReference>
<name>A0A090AHF3_9GAMM</name>
<dbReference type="SUPFAM" id="SSF49313">
    <property type="entry name" value="Cadherin-like"/>
    <property type="match status" value="2"/>
</dbReference>
<dbReference type="InterPro" id="IPR011050">
    <property type="entry name" value="Pectin_lyase_fold/virulence"/>
</dbReference>
<evidence type="ECO:0000256" key="8">
    <source>
        <dbReference type="ARBA" id="ARBA00023136"/>
    </source>
</evidence>
<evidence type="ECO:0000313" key="14">
    <source>
        <dbReference type="Proteomes" id="UP000031623"/>
    </source>
</evidence>
<dbReference type="InterPro" id="IPR013783">
    <property type="entry name" value="Ig-like_fold"/>
</dbReference>
<feature type="chain" id="PRO_5001852719" description="Fibronectin type-III domain-containing protein" evidence="10">
    <location>
        <begin position="27"/>
        <end position="1763"/>
    </location>
</feature>
<dbReference type="InterPro" id="IPR032675">
    <property type="entry name" value="LRR_dom_sf"/>
</dbReference>
<evidence type="ECO:0000256" key="7">
    <source>
        <dbReference type="ARBA" id="ARBA00022737"/>
    </source>
</evidence>
<dbReference type="NCBIfam" id="NF041518">
    <property type="entry name" value="choice_anch_Q"/>
    <property type="match status" value="1"/>
</dbReference>
<dbReference type="HOGENOM" id="CLU_239034_0_0_6"/>
<feature type="signal peptide" evidence="10">
    <location>
        <begin position="1"/>
        <end position="26"/>
    </location>
</feature>
<evidence type="ECO:0000256" key="9">
    <source>
        <dbReference type="ARBA" id="ARBA00023237"/>
    </source>
</evidence>
<evidence type="ECO:0008006" key="15">
    <source>
        <dbReference type="Google" id="ProtNLM"/>
    </source>
</evidence>
<dbReference type="Gene3D" id="2.160.20.20">
    <property type="match status" value="1"/>
</dbReference>
<dbReference type="NCBIfam" id="TIGR01376">
    <property type="entry name" value="POMP_repeat"/>
    <property type="match status" value="1"/>
</dbReference>
<dbReference type="InterPro" id="IPR001611">
    <property type="entry name" value="Leu-rich_rpt"/>
</dbReference>
<dbReference type="InterPro" id="IPR059226">
    <property type="entry name" value="Choice_anch_Q_dom"/>
</dbReference>
<gene>
    <name evidence="13" type="ORF">THII_0415</name>
</gene>
<keyword evidence="6 10" id="KW-0732">Signal</keyword>
<accession>A0A090AHF3</accession>
<dbReference type="EMBL" id="AP014633">
    <property type="protein sequence ID" value="BAP54712.1"/>
    <property type="molecule type" value="Genomic_DNA"/>
</dbReference>
<keyword evidence="5" id="KW-0433">Leucine-rich repeat</keyword>
<evidence type="ECO:0000259" key="11">
    <source>
        <dbReference type="PROSITE" id="PS50268"/>
    </source>
</evidence>
<dbReference type="FunFam" id="3.80.10.10:FF:000041">
    <property type="entry name" value="LRR receptor-like serine/threonine-protein kinase ERECTA"/>
    <property type="match status" value="1"/>
</dbReference>
<dbReference type="InterPro" id="IPR012332">
    <property type="entry name" value="Autotransporter_pectin_lyase_C"/>
</dbReference>
<evidence type="ECO:0000256" key="4">
    <source>
        <dbReference type="ARBA" id="ARBA00022525"/>
    </source>
</evidence>
<feature type="domain" description="Fibronectin type-III" evidence="12">
    <location>
        <begin position="540"/>
        <end position="641"/>
    </location>
</feature>
<keyword evidence="9" id="KW-0998">Cell outer membrane</keyword>
<proteinExistence type="predicted"/>
<dbReference type="PROSITE" id="PS50268">
    <property type="entry name" value="CADHERIN_2"/>
    <property type="match status" value="2"/>
</dbReference>
<dbReference type="InterPro" id="IPR003961">
    <property type="entry name" value="FN3_dom"/>
</dbReference>
<protein>
    <recommendedName>
        <fullName evidence="15">Fibronectin type-III domain-containing protein</fullName>
    </recommendedName>
</protein>
<dbReference type="PANTHER" id="PTHR48010">
    <property type="entry name" value="OS05G0588300 PROTEIN"/>
    <property type="match status" value="1"/>
</dbReference>
<dbReference type="Pfam" id="PF02415">
    <property type="entry name" value="Chlam_PMP"/>
    <property type="match status" value="2"/>
</dbReference>
<reference evidence="13 14" key="1">
    <citation type="journal article" date="2014" name="ISME J.">
        <title>Ecophysiology of Thioploca ingrica as revealed by the complete genome sequence supplemented with proteomic evidence.</title>
        <authorList>
            <person name="Kojima H."/>
            <person name="Ogura Y."/>
            <person name="Yamamoto N."/>
            <person name="Togashi T."/>
            <person name="Mori H."/>
            <person name="Watanabe T."/>
            <person name="Nemoto F."/>
            <person name="Kurokawa K."/>
            <person name="Hayashi T."/>
            <person name="Fukui M."/>
        </authorList>
    </citation>
    <scope>NUCLEOTIDE SEQUENCE [LARGE SCALE GENOMIC DNA]</scope>
</reference>
<dbReference type="OrthoDB" id="5618630at2"/>
<dbReference type="NCBIfam" id="NF012200">
    <property type="entry name" value="choice_anch_D"/>
    <property type="match status" value="5"/>
</dbReference>
<dbReference type="SMART" id="SM00710">
    <property type="entry name" value="PbH1"/>
    <property type="match status" value="4"/>
</dbReference>
<dbReference type="InterPro" id="IPR002126">
    <property type="entry name" value="Cadherin-like_dom"/>
</dbReference>
<dbReference type="GO" id="GO:0007156">
    <property type="term" value="P:homophilic cell adhesion via plasma membrane adhesion molecules"/>
    <property type="evidence" value="ECO:0007669"/>
    <property type="project" value="InterPro"/>
</dbReference>
<dbReference type="Gene3D" id="2.60.40.60">
    <property type="entry name" value="Cadherins"/>
    <property type="match status" value="2"/>
</dbReference>
<dbReference type="GO" id="GO:0009279">
    <property type="term" value="C:cell outer membrane"/>
    <property type="evidence" value="ECO:0007669"/>
    <property type="project" value="UniProtKB-SubCell"/>
</dbReference>
<dbReference type="CDD" id="cd00063">
    <property type="entry name" value="FN3"/>
    <property type="match status" value="1"/>
</dbReference>
<dbReference type="GO" id="GO:0005509">
    <property type="term" value="F:calcium ion binding"/>
    <property type="evidence" value="ECO:0007669"/>
    <property type="project" value="InterPro"/>
</dbReference>
<evidence type="ECO:0000256" key="6">
    <source>
        <dbReference type="ARBA" id="ARBA00022729"/>
    </source>
</evidence>
<dbReference type="InterPro" id="IPR003368">
    <property type="entry name" value="POMP_repeat"/>
</dbReference>
<feature type="domain" description="Cadherin" evidence="11">
    <location>
        <begin position="1447"/>
        <end position="1551"/>
    </location>
</feature>
<dbReference type="InterPro" id="IPR036116">
    <property type="entry name" value="FN3_sf"/>
</dbReference>
<keyword evidence="8" id="KW-0472">Membrane</keyword>
<dbReference type="SMART" id="SM00060">
    <property type="entry name" value="FN3"/>
    <property type="match status" value="1"/>
</dbReference>
<dbReference type="SUPFAM" id="SSF49265">
    <property type="entry name" value="Fibronectin type III"/>
    <property type="match status" value="1"/>
</dbReference>
<dbReference type="PROSITE" id="PS51450">
    <property type="entry name" value="LRR"/>
    <property type="match status" value="1"/>
</dbReference>
<keyword evidence="14" id="KW-1185">Reference proteome</keyword>